<evidence type="ECO:0000256" key="1">
    <source>
        <dbReference type="SAM" id="Phobius"/>
    </source>
</evidence>
<organism evidence="2">
    <name type="scientific">Brevibacillus laterosporus</name>
    <name type="common">Bacillus laterosporus</name>
    <dbReference type="NCBI Taxonomy" id="1465"/>
    <lineage>
        <taxon>Bacteria</taxon>
        <taxon>Bacillati</taxon>
        <taxon>Bacillota</taxon>
        <taxon>Bacilli</taxon>
        <taxon>Bacillales</taxon>
        <taxon>Paenibacillaceae</taxon>
        <taxon>Brevibacillus</taxon>
    </lineage>
</organism>
<dbReference type="EMBL" id="CP011074">
    <property type="protein sequence ID" value="AKF92742.1"/>
    <property type="molecule type" value="Genomic_DNA"/>
</dbReference>
<name>A0A0F7EFA7_BRELA</name>
<keyword evidence="1" id="KW-1133">Transmembrane helix</keyword>
<sequence length="180" mass="20755">MNLGVKFSKKKASTYVLKDVRGSFFPGIKRWLTLNQLDYIKNQLIQYHTKSELRTLKACINSQVEKRKQFPIGVLMTVCFTTVFSFLVGIFIVILNTTTSLISLVASKDLISKEELNDFINKEASKVIFKALKTNMATYFEIFGFVLLLALGILVWYYWRLGVLLKISYIIEESIEEKTE</sequence>
<feature type="transmembrane region" description="Helical" evidence="1">
    <location>
        <begin position="72"/>
        <end position="95"/>
    </location>
</feature>
<feature type="transmembrane region" description="Helical" evidence="1">
    <location>
        <begin position="139"/>
        <end position="159"/>
    </location>
</feature>
<proteinExistence type="predicted"/>
<reference evidence="2" key="1">
    <citation type="submission" date="2015-03" db="EMBL/GenBank/DDBJ databases">
        <title>MIGS Cultured Bacterial/Archaeal sample from Brevibacillus laterosporus.</title>
        <authorList>
            <person name="Zeng D."/>
            <person name="Zhu L."/>
            <person name="Dong G."/>
            <person name="Ye W."/>
            <person name="Ren D."/>
            <person name="Wu L."/>
            <person name="Xu J."/>
            <person name="Li G."/>
            <person name="Guo L."/>
        </authorList>
    </citation>
    <scope>NUCLEOTIDE SEQUENCE</scope>
    <source>
        <strain evidence="2">B9</strain>
    </source>
</reference>
<evidence type="ECO:0000313" key="2">
    <source>
        <dbReference type="EMBL" id="AKF92742.1"/>
    </source>
</evidence>
<accession>A0A0F7EFA7</accession>
<dbReference type="RefSeq" id="WP_031411395.1">
    <property type="nucleotide sequence ID" value="NZ_CP011074.1"/>
</dbReference>
<dbReference type="AlphaFoldDB" id="A0A0F7EFA7"/>
<keyword evidence="1" id="KW-0472">Membrane</keyword>
<gene>
    <name evidence="2" type="ORF">EX87_02930</name>
</gene>
<protein>
    <submittedName>
        <fullName evidence="2">Uncharacterized protein</fullName>
    </submittedName>
</protein>
<keyword evidence="1" id="KW-0812">Transmembrane</keyword>